<name>A0ABQ9GDH9_9NEOP</name>
<dbReference type="Proteomes" id="UP001159363">
    <property type="component" value="Chromosome 12"/>
</dbReference>
<gene>
    <name evidence="1" type="ORF">PR048_029487</name>
</gene>
<organism evidence="1 2">
    <name type="scientific">Dryococelus australis</name>
    <dbReference type="NCBI Taxonomy" id="614101"/>
    <lineage>
        <taxon>Eukaryota</taxon>
        <taxon>Metazoa</taxon>
        <taxon>Ecdysozoa</taxon>
        <taxon>Arthropoda</taxon>
        <taxon>Hexapoda</taxon>
        <taxon>Insecta</taxon>
        <taxon>Pterygota</taxon>
        <taxon>Neoptera</taxon>
        <taxon>Polyneoptera</taxon>
        <taxon>Phasmatodea</taxon>
        <taxon>Verophasmatodea</taxon>
        <taxon>Anareolatae</taxon>
        <taxon>Phasmatidae</taxon>
        <taxon>Eurycanthinae</taxon>
        <taxon>Dryococelus</taxon>
    </lineage>
</organism>
<accession>A0ABQ9GDH9</accession>
<evidence type="ECO:0000313" key="1">
    <source>
        <dbReference type="EMBL" id="KAJ8870465.1"/>
    </source>
</evidence>
<protein>
    <submittedName>
        <fullName evidence="1">Uncharacterized protein</fullName>
    </submittedName>
</protein>
<dbReference type="EMBL" id="JARBHB010000013">
    <property type="protein sequence ID" value="KAJ8870465.1"/>
    <property type="molecule type" value="Genomic_DNA"/>
</dbReference>
<sequence>MKFSISNSEGIVIRRKSDTIRKGIKLYGMELKQVENLRHLVVNRARGDTDSAAGRCLYRSVVTRSATKMQTGTAHDIFYTHSYI</sequence>
<keyword evidence="2" id="KW-1185">Reference proteome</keyword>
<proteinExistence type="predicted"/>
<comment type="caution">
    <text evidence="1">The sequence shown here is derived from an EMBL/GenBank/DDBJ whole genome shotgun (WGS) entry which is preliminary data.</text>
</comment>
<evidence type="ECO:0000313" key="2">
    <source>
        <dbReference type="Proteomes" id="UP001159363"/>
    </source>
</evidence>
<reference evidence="1 2" key="1">
    <citation type="submission" date="2023-02" db="EMBL/GenBank/DDBJ databases">
        <title>LHISI_Scaffold_Assembly.</title>
        <authorList>
            <person name="Stuart O.P."/>
            <person name="Cleave R."/>
            <person name="Magrath M.J.L."/>
            <person name="Mikheyev A.S."/>
        </authorList>
    </citation>
    <scope>NUCLEOTIDE SEQUENCE [LARGE SCALE GENOMIC DNA]</scope>
    <source>
        <strain evidence="1">Daus_M_001</strain>
        <tissue evidence="1">Leg muscle</tissue>
    </source>
</reference>